<evidence type="ECO:0000313" key="2">
    <source>
        <dbReference type="Proteomes" id="UP000466345"/>
    </source>
</evidence>
<protein>
    <submittedName>
        <fullName evidence="1">Uncharacterized protein</fullName>
    </submittedName>
</protein>
<name>A0A7K0CLY2_9ACTN</name>
<dbReference type="RefSeq" id="WP_323378338.1">
    <property type="nucleotide sequence ID" value="NZ_WEGJ01000021.1"/>
</dbReference>
<organism evidence="1 2">
    <name type="scientific">Streptomyces smaragdinus</name>
    <dbReference type="NCBI Taxonomy" id="2585196"/>
    <lineage>
        <taxon>Bacteria</taxon>
        <taxon>Bacillati</taxon>
        <taxon>Actinomycetota</taxon>
        <taxon>Actinomycetes</taxon>
        <taxon>Kitasatosporales</taxon>
        <taxon>Streptomycetaceae</taxon>
        <taxon>Streptomyces</taxon>
    </lineage>
</organism>
<keyword evidence="2" id="KW-1185">Reference proteome</keyword>
<accession>A0A7K0CLY2</accession>
<comment type="caution">
    <text evidence="1">The sequence shown here is derived from an EMBL/GenBank/DDBJ whole genome shotgun (WGS) entry which is preliminary data.</text>
</comment>
<reference evidence="1 2" key="1">
    <citation type="submission" date="2019-10" db="EMBL/GenBank/DDBJ databases">
        <title>Streptomyces smaragdinus sp. nov. and Streptomyces fabii sp. nov., isolated from the gut of fungus growing-termite Macrotermes natalensis.</title>
        <authorList>
            <person name="Schwitalla J."/>
            <person name="Benndorf R."/>
            <person name="Martin K."/>
            <person name="De Beer W."/>
            <person name="Kaster A.-K."/>
            <person name="Vollmers J."/>
            <person name="Poulsen M."/>
            <person name="Beemelmanns C."/>
        </authorList>
    </citation>
    <scope>NUCLEOTIDE SEQUENCE [LARGE SCALE GENOMIC DNA]</scope>
    <source>
        <strain evidence="1 2">RB5</strain>
    </source>
</reference>
<dbReference type="EMBL" id="WEGJ01000021">
    <property type="protein sequence ID" value="MQY14498.1"/>
    <property type="molecule type" value="Genomic_DNA"/>
</dbReference>
<proteinExistence type="predicted"/>
<dbReference type="Proteomes" id="UP000466345">
    <property type="component" value="Unassembled WGS sequence"/>
</dbReference>
<gene>
    <name evidence="1" type="ORF">SRB5_46660</name>
</gene>
<sequence length="389" mass="43256">MSEYQYYEFLAVDRPLSKSEIAQVRALSTRATITATSFVNEYHFGDFHGDTTKLVERFYDAHLHYANWGSRRLVLRLPAATLPTRVAQRYALEETLSVWTRGGHTLLDFSLDGEDGAEWDFGTSFELASFAGLRAELAAGDMRPLYLAWLAAVAVWELADDDEEEYRREMEPPVPDGLSELTGPQRALADFLRVPPDLLAAAASGSAAATAPETDPDRLAAFIAGLPAREKNALLLQAALGRSPGPGLLARFRQSLHTTREDAVRTRRNAAELLDAAHQHRTERTARERAARRAEEQARAQAVAEARNERLDRLALDQPAAWRRVDAFIDQRKPAAYDQAAALLDDLRALHARQGSTADFEHRAAELRAAHRGKPALIRRFDELGVPQS</sequence>
<dbReference type="AlphaFoldDB" id="A0A7K0CLY2"/>
<evidence type="ECO:0000313" key="1">
    <source>
        <dbReference type="EMBL" id="MQY14498.1"/>
    </source>
</evidence>